<dbReference type="PRINTS" id="PR01590">
    <property type="entry name" value="HTHFIS"/>
</dbReference>
<evidence type="ECO:0000259" key="8">
    <source>
        <dbReference type="PROSITE" id="PS50045"/>
    </source>
</evidence>
<evidence type="ECO:0000256" key="7">
    <source>
        <dbReference type="ARBA" id="ARBA00023163"/>
    </source>
</evidence>
<keyword evidence="1" id="KW-0547">Nucleotide-binding</keyword>
<dbReference type="SUPFAM" id="SSF52540">
    <property type="entry name" value="P-loop containing nucleoside triphosphate hydrolases"/>
    <property type="match status" value="1"/>
</dbReference>
<evidence type="ECO:0000256" key="2">
    <source>
        <dbReference type="ARBA" id="ARBA00022840"/>
    </source>
</evidence>
<dbReference type="PROSITE" id="PS00688">
    <property type="entry name" value="SIGMA54_INTERACT_3"/>
    <property type="match status" value="1"/>
</dbReference>
<dbReference type="PROSITE" id="PS00676">
    <property type="entry name" value="SIGMA54_INTERACT_2"/>
    <property type="match status" value="1"/>
</dbReference>
<dbReference type="InterPro" id="IPR002197">
    <property type="entry name" value="HTH_Fis"/>
</dbReference>
<dbReference type="Pfam" id="PF00158">
    <property type="entry name" value="Sigma54_activat"/>
    <property type="match status" value="1"/>
</dbReference>
<protein>
    <submittedName>
        <fullName evidence="9">Sigma-54-dependent Fis family transcriptional regulator</fullName>
    </submittedName>
</protein>
<dbReference type="GO" id="GO:0043565">
    <property type="term" value="F:sequence-specific DNA binding"/>
    <property type="evidence" value="ECO:0007669"/>
    <property type="project" value="InterPro"/>
</dbReference>
<dbReference type="InterPro" id="IPR027417">
    <property type="entry name" value="P-loop_NTPase"/>
</dbReference>
<dbReference type="PROSITE" id="PS50045">
    <property type="entry name" value="SIGMA54_INTERACT_4"/>
    <property type="match status" value="1"/>
</dbReference>
<evidence type="ECO:0000256" key="5">
    <source>
        <dbReference type="ARBA" id="ARBA00023125"/>
    </source>
</evidence>
<keyword evidence="2" id="KW-0067">ATP-binding</keyword>
<organism evidence="9 10">
    <name type="scientific">Sphingomonas paeninsulae</name>
    <dbReference type="NCBI Taxonomy" id="2319844"/>
    <lineage>
        <taxon>Bacteria</taxon>
        <taxon>Pseudomonadati</taxon>
        <taxon>Pseudomonadota</taxon>
        <taxon>Alphaproteobacteria</taxon>
        <taxon>Sphingomonadales</taxon>
        <taxon>Sphingomonadaceae</taxon>
        <taxon>Sphingomonas</taxon>
    </lineage>
</organism>
<keyword evidence="5" id="KW-0238">DNA-binding</keyword>
<dbReference type="GO" id="GO:0006355">
    <property type="term" value="P:regulation of DNA-templated transcription"/>
    <property type="evidence" value="ECO:0007669"/>
    <property type="project" value="InterPro"/>
</dbReference>
<keyword evidence="9" id="KW-0614">Plasmid</keyword>
<dbReference type="OrthoDB" id="9154941at2"/>
<evidence type="ECO:0000256" key="6">
    <source>
        <dbReference type="ARBA" id="ARBA00023159"/>
    </source>
</evidence>
<geneLocation type="plasmid" evidence="9">
    <name>unnamed1</name>
</geneLocation>
<dbReference type="InterPro" id="IPR025943">
    <property type="entry name" value="Sigma_54_int_dom_ATP-bd_2"/>
</dbReference>
<evidence type="ECO:0000256" key="1">
    <source>
        <dbReference type="ARBA" id="ARBA00022741"/>
    </source>
</evidence>
<dbReference type="SUPFAM" id="SSF46689">
    <property type="entry name" value="Homeodomain-like"/>
    <property type="match status" value="1"/>
</dbReference>
<dbReference type="Pfam" id="PF25601">
    <property type="entry name" value="AAA_lid_14"/>
    <property type="match status" value="1"/>
</dbReference>
<dbReference type="Gene3D" id="1.10.10.60">
    <property type="entry name" value="Homeodomain-like"/>
    <property type="match status" value="1"/>
</dbReference>
<dbReference type="GO" id="GO:0005524">
    <property type="term" value="F:ATP binding"/>
    <property type="evidence" value="ECO:0007669"/>
    <property type="project" value="UniProtKB-KW"/>
</dbReference>
<dbReference type="InterPro" id="IPR058031">
    <property type="entry name" value="AAA_lid_NorR"/>
</dbReference>
<dbReference type="InterPro" id="IPR002078">
    <property type="entry name" value="Sigma_54_int"/>
</dbReference>
<dbReference type="Pfam" id="PF02954">
    <property type="entry name" value="HTH_8"/>
    <property type="match status" value="1"/>
</dbReference>
<dbReference type="AlphaFoldDB" id="A0A494TD63"/>
<dbReference type="InterPro" id="IPR009057">
    <property type="entry name" value="Homeodomain-like_sf"/>
</dbReference>
<feature type="domain" description="Sigma-54 factor interaction" evidence="8">
    <location>
        <begin position="56"/>
        <end position="283"/>
    </location>
</feature>
<proteinExistence type="predicted"/>
<dbReference type="Proteomes" id="UP000276254">
    <property type="component" value="Plasmid unnamed1"/>
</dbReference>
<dbReference type="EMBL" id="CP032828">
    <property type="protein sequence ID" value="AYJ85204.1"/>
    <property type="molecule type" value="Genomic_DNA"/>
</dbReference>
<dbReference type="CDD" id="cd00009">
    <property type="entry name" value="AAA"/>
    <property type="match status" value="1"/>
</dbReference>
<evidence type="ECO:0000256" key="3">
    <source>
        <dbReference type="ARBA" id="ARBA00023012"/>
    </source>
</evidence>
<dbReference type="Gene3D" id="1.10.8.60">
    <property type="match status" value="1"/>
</dbReference>
<dbReference type="PANTHER" id="PTHR32071:SF117">
    <property type="entry name" value="PTS-DEPENDENT DIHYDROXYACETONE KINASE OPERON REGULATORY PROTEIN-RELATED"/>
    <property type="match status" value="1"/>
</dbReference>
<dbReference type="FunFam" id="3.40.50.300:FF:000006">
    <property type="entry name" value="DNA-binding transcriptional regulator NtrC"/>
    <property type="match status" value="1"/>
</dbReference>
<evidence type="ECO:0000313" key="9">
    <source>
        <dbReference type="EMBL" id="AYJ85204.1"/>
    </source>
</evidence>
<dbReference type="Gene3D" id="3.40.50.300">
    <property type="entry name" value="P-loop containing nucleotide triphosphate hydrolases"/>
    <property type="match status" value="1"/>
</dbReference>
<name>A0A494TD63_SPHPE</name>
<keyword evidence="4" id="KW-0805">Transcription regulation</keyword>
<gene>
    <name evidence="9" type="ORF">D3Y57_04035</name>
</gene>
<dbReference type="PANTHER" id="PTHR32071">
    <property type="entry name" value="TRANSCRIPTIONAL REGULATORY PROTEIN"/>
    <property type="match status" value="1"/>
</dbReference>
<accession>A0A494TD63</accession>
<dbReference type="KEGG" id="spha:D3Y57_04035"/>
<dbReference type="InterPro" id="IPR025944">
    <property type="entry name" value="Sigma_54_int_dom_CS"/>
</dbReference>
<dbReference type="InterPro" id="IPR003593">
    <property type="entry name" value="AAA+_ATPase"/>
</dbReference>
<dbReference type="GO" id="GO:0000160">
    <property type="term" value="P:phosphorelay signal transduction system"/>
    <property type="evidence" value="ECO:0007669"/>
    <property type="project" value="UniProtKB-KW"/>
</dbReference>
<reference evidence="9 10" key="1">
    <citation type="submission" date="2018-09" db="EMBL/GenBank/DDBJ databases">
        <title>Sphingomonas peninsula sp. nov., isolated from fildes peninsula, Antarctic soil.</title>
        <authorList>
            <person name="Yingchao G."/>
        </authorList>
    </citation>
    <scope>NUCLEOTIDE SEQUENCE [LARGE SCALE GENOMIC DNA]</scope>
    <source>
        <strain evidence="9 10">YZ-8</strain>
        <plasmid evidence="9 10">unnamed1</plasmid>
    </source>
</reference>
<sequence length="381" mass="41780">MLTIPVLGRFRKVLSSLFSNNPRTERDRLFGVGRTTIMTISSIKTLDAKVSAQTLLCGESSRMRAVRSLVTQVAHRNASVLVTGPSGSGKERVAQAIHAESDRSKGPFVAINCGAIPRDLLESELFGHEKGAFTGAHATRIGRFEEAHGGTLFLDEIGDMPHDMQVKLLRVLEERVIERVGGRTRIPVNVRIVSATHRDLEAAILDGRFREDLYYRLAVFPVELPPLAERTGDLPILMDHFLTTLGDRRGSVRFAPDGIARLANHNWPGNLRELRNLVERAVILHPGETIGANEVSRLLSRTPTTTAVELRSMAITAPAAPTATTSLLGAGIIDLRNVLAEIEGRYINEAIERSGGVIAEAARILGLRRTTLIEKMRRYAA</sequence>
<evidence type="ECO:0000313" key="10">
    <source>
        <dbReference type="Proteomes" id="UP000276254"/>
    </source>
</evidence>
<keyword evidence="7" id="KW-0804">Transcription</keyword>
<evidence type="ECO:0000256" key="4">
    <source>
        <dbReference type="ARBA" id="ARBA00023015"/>
    </source>
</evidence>
<keyword evidence="6" id="KW-0010">Activator</keyword>
<keyword evidence="3" id="KW-0902">Two-component regulatory system</keyword>
<keyword evidence="10" id="KW-1185">Reference proteome</keyword>
<dbReference type="SMART" id="SM00382">
    <property type="entry name" value="AAA"/>
    <property type="match status" value="1"/>
</dbReference>